<evidence type="ECO:0000313" key="2">
    <source>
        <dbReference type="Proteomes" id="UP001153076"/>
    </source>
</evidence>
<dbReference type="AlphaFoldDB" id="A0A9Q1JN78"/>
<accession>A0A9Q1JN78</accession>
<name>A0A9Q1JN78_9CARY</name>
<gene>
    <name evidence="1" type="ORF">Cgig2_006645</name>
</gene>
<proteinExistence type="predicted"/>
<evidence type="ECO:0000313" key="1">
    <source>
        <dbReference type="EMBL" id="KAJ8427581.1"/>
    </source>
</evidence>
<comment type="caution">
    <text evidence="1">The sequence shown here is derived from an EMBL/GenBank/DDBJ whole genome shotgun (WGS) entry which is preliminary data.</text>
</comment>
<keyword evidence="2" id="KW-1185">Reference proteome</keyword>
<organism evidence="1 2">
    <name type="scientific">Carnegiea gigantea</name>
    <dbReference type="NCBI Taxonomy" id="171969"/>
    <lineage>
        <taxon>Eukaryota</taxon>
        <taxon>Viridiplantae</taxon>
        <taxon>Streptophyta</taxon>
        <taxon>Embryophyta</taxon>
        <taxon>Tracheophyta</taxon>
        <taxon>Spermatophyta</taxon>
        <taxon>Magnoliopsida</taxon>
        <taxon>eudicotyledons</taxon>
        <taxon>Gunneridae</taxon>
        <taxon>Pentapetalae</taxon>
        <taxon>Caryophyllales</taxon>
        <taxon>Cactineae</taxon>
        <taxon>Cactaceae</taxon>
        <taxon>Cactoideae</taxon>
        <taxon>Echinocereeae</taxon>
        <taxon>Carnegiea</taxon>
    </lineage>
</organism>
<sequence>MTTSPLTGQVEGHNACTDMRVAGVTVATVARLRCSCMSQELSEVVIQQSLALNFCGSCLQMEEYNSCTDVPSAGVIGAVAAPFKCNLSKVRSEAEQQNGCNDVLSAKFTMSALEYDIKSEVSSEADIQLWPMLSVLESLSLVKGWEPCVGQEVSFILAALEQLNCMITKFTFYTNKCLCTRLDPVVILN</sequence>
<dbReference type="EMBL" id="JAKOGI010001127">
    <property type="protein sequence ID" value="KAJ8427581.1"/>
    <property type="molecule type" value="Genomic_DNA"/>
</dbReference>
<dbReference type="Proteomes" id="UP001153076">
    <property type="component" value="Unassembled WGS sequence"/>
</dbReference>
<reference evidence="1" key="1">
    <citation type="submission" date="2022-04" db="EMBL/GenBank/DDBJ databases">
        <title>Carnegiea gigantea Genome sequencing and assembly v2.</title>
        <authorList>
            <person name="Copetti D."/>
            <person name="Sanderson M.J."/>
            <person name="Burquez A."/>
            <person name="Wojciechowski M.F."/>
        </authorList>
    </citation>
    <scope>NUCLEOTIDE SEQUENCE</scope>
    <source>
        <strain evidence="1">SGP5-SGP5p</strain>
        <tissue evidence="1">Aerial part</tissue>
    </source>
</reference>
<protein>
    <submittedName>
        <fullName evidence="1">Uncharacterized protein</fullName>
    </submittedName>
</protein>